<dbReference type="GO" id="GO:0016020">
    <property type="term" value="C:membrane"/>
    <property type="evidence" value="ECO:0007669"/>
    <property type="project" value="GOC"/>
</dbReference>
<dbReference type="SUPFAM" id="SSF54211">
    <property type="entry name" value="Ribosomal protein S5 domain 2-like"/>
    <property type="match status" value="2"/>
</dbReference>
<evidence type="ECO:0000256" key="7">
    <source>
        <dbReference type="ARBA" id="ARBA00022723"/>
    </source>
</evidence>
<comment type="pathway">
    <text evidence="3 12">Glycolipid biosynthesis; lipid IV(A) biosynthesis; lipid IV(A) from (3R)-3-hydroxytetradecanoyl-[acyl-carrier-protein] and UDP-N-acetyl-alpha-D-glucosamine: step 2/6.</text>
</comment>
<keyword evidence="7 12" id="KW-0479">Metal-binding</keyword>
<dbReference type="PANTHER" id="PTHR33694">
    <property type="entry name" value="UDP-3-O-ACYL-N-ACETYLGLUCOSAMINE DEACETYLASE 1, MITOCHONDRIAL-RELATED"/>
    <property type="match status" value="1"/>
</dbReference>
<keyword evidence="5 12" id="KW-0444">Lipid biosynthesis</keyword>
<dbReference type="GO" id="GO:0009245">
    <property type="term" value="P:lipid A biosynthetic process"/>
    <property type="evidence" value="ECO:0007669"/>
    <property type="project" value="UniProtKB-UniRule"/>
</dbReference>
<evidence type="ECO:0000313" key="13">
    <source>
        <dbReference type="EMBL" id="CAA9264743.1"/>
    </source>
</evidence>
<evidence type="ECO:0000256" key="10">
    <source>
        <dbReference type="ARBA" id="ARBA00023098"/>
    </source>
</evidence>
<dbReference type="UniPathway" id="UPA00359">
    <property type="reaction ID" value="UER00478"/>
</dbReference>
<comment type="function">
    <text evidence="2 12">Catalyzes the hydrolysis of UDP-3-O-myristoyl-N-acetylglucosamine to form UDP-3-O-myristoylglucosamine and acetate, the committed step in lipid A biosynthesis.</text>
</comment>
<dbReference type="Pfam" id="PF03331">
    <property type="entry name" value="LpxC"/>
    <property type="match status" value="1"/>
</dbReference>
<evidence type="ECO:0000256" key="11">
    <source>
        <dbReference type="ARBA" id="ARBA00024535"/>
    </source>
</evidence>
<evidence type="ECO:0000256" key="2">
    <source>
        <dbReference type="ARBA" id="ARBA00002923"/>
    </source>
</evidence>
<dbReference type="NCBIfam" id="TIGR00325">
    <property type="entry name" value="lpxC"/>
    <property type="match status" value="1"/>
</dbReference>
<feature type="binding site" evidence="12">
    <location>
        <position position="250"/>
    </location>
    <ligand>
        <name>Zn(2+)</name>
        <dbReference type="ChEBI" id="CHEBI:29105"/>
    </ligand>
</feature>
<name>A0A6J4J0U3_9BACT</name>
<feature type="active site" description="Proton donor" evidence="12">
    <location>
        <position position="273"/>
    </location>
</feature>
<evidence type="ECO:0000256" key="9">
    <source>
        <dbReference type="ARBA" id="ARBA00022833"/>
    </source>
</evidence>
<dbReference type="InterPro" id="IPR004463">
    <property type="entry name" value="UDP-acyl_GlcNac_deAcase"/>
</dbReference>
<gene>
    <name evidence="12" type="primary">lpxC</name>
    <name evidence="13" type="ORF">AVDCRST_MAG63-2687</name>
</gene>
<comment type="catalytic activity">
    <reaction evidence="11 12">
        <text>a UDP-3-O-[(3R)-3-hydroxyacyl]-N-acetyl-alpha-D-glucosamine + H2O = a UDP-3-O-[(3R)-3-hydroxyacyl]-alpha-D-glucosamine + acetate</text>
        <dbReference type="Rhea" id="RHEA:67816"/>
        <dbReference type="ChEBI" id="CHEBI:15377"/>
        <dbReference type="ChEBI" id="CHEBI:30089"/>
        <dbReference type="ChEBI" id="CHEBI:137740"/>
        <dbReference type="ChEBI" id="CHEBI:173225"/>
        <dbReference type="EC" id="3.5.1.108"/>
    </reaction>
</comment>
<organism evidence="13">
    <name type="scientific">uncultured Armatimonadetes bacterium</name>
    <dbReference type="NCBI Taxonomy" id="157466"/>
    <lineage>
        <taxon>Bacteria</taxon>
        <taxon>Bacillati</taxon>
        <taxon>Armatimonadota</taxon>
        <taxon>environmental samples</taxon>
    </lineage>
</organism>
<evidence type="ECO:0000256" key="3">
    <source>
        <dbReference type="ARBA" id="ARBA00005002"/>
    </source>
</evidence>
<dbReference type="EMBL" id="CADCTO010000337">
    <property type="protein sequence ID" value="CAA9264743.1"/>
    <property type="molecule type" value="Genomic_DNA"/>
</dbReference>
<dbReference type="InterPro" id="IPR015870">
    <property type="entry name" value="UDP-acyl_N-AcGlcN_deAcase_N"/>
</dbReference>
<dbReference type="PANTHER" id="PTHR33694:SF1">
    <property type="entry name" value="UDP-3-O-ACYL-N-ACETYLGLUCOSAMINE DEACETYLASE 1, MITOCHONDRIAL-RELATED"/>
    <property type="match status" value="1"/>
</dbReference>
<reference evidence="13" key="1">
    <citation type="submission" date="2020-02" db="EMBL/GenBank/DDBJ databases">
        <authorList>
            <person name="Meier V. D."/>
        </authorList>
    </citation>
    <scope>NUCLEOTIDE SEQUENCE</scope>
    <source>
        <strain evidence="13">AVDCRST_MAG63</strain>
    </source>
</reference>
<accession>A0A6J4J0U3</accession>
<feature type="binding site" evidence="12">
    <location>
        <position position="246"/>
    </location>
    <ligand>
        <name>Zn(2+)</name>
        <dbReference type="ChEBI" id="CHEBI:29105"/>
    </ligand>
</feature>
<evidence type="ECO:0000256" key="4">
    <source>
        <dbReference type="ARBA" id="ARBA00012745"/>
    </source>
</evidence>
<comment type="cofactor">
    <cofactor evidence="1 12">
        <name>Zn(2+)</name>
        <dbReference type="ChEBI" id="CHEBI:29105"/>
    </cofactor>
</comment>
<keyword evidence="8 12" id="KW-0378">Hydrolase</keyword>
<evidence type="ECO:0000256" key="5">
    <source>
        <dbReference type="ARBA" id="ARBA00022516"/>
    </source>
</evidence>
<evidence type="ECO:0000256" key="12">
    <source>
        <dbReference type="HAMAP-Rule" id="MF_00388"/>
    </source>
</evidence>
<evidence type="ECO:0000256" key="8">
    <source>
        <dbReference type="ARBA" id="ARBA00022801"/>
    </source>
</evidence>
<keyword evidence="6 12" id="KW-0441">Lipid A biosynthesis</keyword>
<dbReference type="EC" id="3.5.1.108" evidence="4 12"/>
<dbReference type="GO" id="GO:0103117">
    <property type="term" value="F:UDP-3-O-acyl-N-acetylglucosamine deacetylase activity"/>
    <property type="evidence" value="ECO:0007669"/>
    <property type="project" value="UniProtKB-UniRule"/>
</dbReference>
<proteinExistence type="inferred from homology"/>
<sequence length="289" mass="29575">MATAAAGSFTRRTLLAPVTVPGIGIHSGEPVKATLVPAGEPGGGVVFRVGPGAQEIPARASNVTDTRRCTVLGSGGAGAGVATVEHLLSALAGVGVTDCFVDVDGPELPIGDGSARLWVEAVGKAGVRDLAGAWTGAEPIAPREPILVPGAGGAFITCFPSDSLRLTVVIAFEHPLVGTQAARWDPAGGDDYASEIAGARTFGFIEEVEALRAAGLARGGSLDNAVVVYPDRFSTPPRFANEMARHKLLDLLGDLSLAGRPVVADIVAHRPSHRLNTEFARLLERGVGA</sequence>
<dbReference type="InterPro" id="IPR011334">
    <property type="entry name" value="UDP-acyl_GlcNac_deAcase_C"/>
</dbReference>
<dbReference type="HAMAP" id="MF_00388">
    <property type="entry name" value="LpxC"/>
    <property type="match status" value="1"/>
</dbReference>
<protein>
    <recommendedName>
        <fullName evidence="4 12">UDP-3-O-acyl-N-acetylglucosamine deacetylase</fullName>
        <shortName evidence="12">UDP-3-O-acyl-GlcNAc deacetylase</shortName>
        <ecNumber evidence="4 12">3.5.1.108</ecNumber>
    </recommendedName>
    <alternativeName>
        <fullName evidence="12">UDP-3-O-[R-3-hydroxymyristoyl]-N-acetylglucosamine deacetylase</fullName>
    </alternativeName>
</protein>
<dbReference type="Gene3D" id="3.30.230.20">
    <property type="entry name" value="lpxc deacetylase, domain 1"/>
    <property type="match status" value="1"/>
</dbReference>
<dbReference type="InterPro" id="IPR020568">
    <property type="entry name" value="Ribosomal_Su5_D2-typ_SF"/>
</dbReference>
<keyword evidence="10 12" id="KW-0443">Lipid metabolism</keyword>
<dbReference type="AlphaFoldDB" id="A0A6J4J0U3"/>
<dbReference type="Gene3D" id="3.30.1700.10">
    <property type="entry name" value="lpxc deacetylase, domain 2"/>
    <property type="match status" value="1"/>
</dbReference>
<feature type="binding site" evidence="12">
    <location>
        <position position="86"/>
    </location>
    <ligand>
        <name>Zn(2+)</name>
        <dbReference type="ChEBI" id="CHEBI:29105"/>
    </ligand>
</feature>
<dbReference type="GO" id="GO:0046872">
    <property type="term" value="F:metal ion binding"/>
    <property type="evidence" value="ECO:0007669"/>
    <property type="project" value="UniProtKB-KW"/>
</dbReference>
<evidence type="ECO:0000256" key="1">
    <source>
        <dbReference type="ARBA" id="ARBA00001947"/>
    </source>
</evidence>
<evidence type="ECO:0000256" key="6">
    <source>
        <dbReference type="ARBA" id="ARBA00022556"/>
    </source>
</evidence>
<keyword evidence="9 12" id="KW-0862">Zinc</keyword>
<comment type="similarity">
    <text evidence="12">Belongs to the LpxC family.</text>
</comment>